<feature type="transmembrane region" description="Helical" evidence="9">
    <location>
        <begin position="228"/>
        <end position="252"/>
    </location>
</feature>
<keyword evidence="4 9" id="KW-1133">Transmembrane helix</keyword>
<evidence type="ECO:0000256" key="6">
    <source>
        <dbReference type="ARBA" id="ARBA00023136"/>
    </source>
</evidence>
<evidence type="ECO:0000256" key="9">
    <source>
        <dbReference type="SAM" id="Phobius"/>
    </source>
</evidence>
<keyword evidence="2" id="KW-1003">Cell membrane</keyword>
<accession>A0A0P7WPT7</accession>
<gene>
    <name evidence="11" type="ORF">Z043_118318</name>
</gene>
<reference evidence="11 12" key="1">
    <citation type="submission" date="2015-08" db="EMBL/GenBank/DDBJ databases">
        <title>The genome of the Asian arowana (Scleropages formosus).</title>
        <authorList>
            <person name="Tan M.H."/>
            <person name="Gan H.M."/>
            <person name="Croft L.J."/>
            <person name="Austin C.M."/>
        </authorList>
    </citation>
    <scope>NUCLEOTIDE SEQUENCE [LARGE SCALE GENOMIC DNA]</scope>
    <source>
        <strain evidence="11">Aro1</strain>
    </source>
</reference>
<evidence type="ECO:0000313" key="11">
    <source>
        <dbReference type="EMBL" id="KPP63428.1"/>
    </source>
</evidence>
<dbReference type="Pfam" id="PF00001">
    <property type="entry name" value="7tm_1"/>
    <property type="match status" value="1"/>
</dbReference>
<evidence type="ECO:0000256" key="7">
    <source>
        <dbReference type="ARBA" id="ARBA00023170"/>
    </source>
</evidence>
<evidence type="ECO:0000259" key="10">
    <source>
        <dbReference type="PROSITE" id="PS50262"/>
    </source>
</evidence>
<dbReference type="Proteomes" id="UP000034805">
    <property type="component" value="Unassembled WGS sequence"/>
</dbReference>
<dbReference type="GO" id="GO:0005886">
    <property type="term" value="C:plasma membrane"/>
    <property type="evidence" value="ECO:0007669"/>
    <property type="project" value="UniProtKB-SubCell"/>
</dbReference>
<protein>
    <recommendedName>
        <fullName evidence="10">G-protein coupled receptors family 1 profile domain-containing protein</fullName>
    </recommendedName>
</protein>
<evidence type="ECO:0000256" key="2">
    <source>
        <dbReference type="ARBA" id="ARBA00022475"/>
    </source>
</evidence>
<evidence type="ECO:0000256" key="4">
    <source>
        <dbReference type="ARBA" id="ARBA00022989"/>
    </source>
</evidence>
<keyword evidence="7" id="KW-0675">Receptor</keyword>
<dbReference type="CDD" id="cd00637">
    <property type="entry name" value="7tm_classA_rhodopsin-like"/>
    <property type="match status" value="1"/>
</dbReference>
<dbReference type="Gene3D" id="1.20.1070.10">
    <property type="entry name" value="Rhodopsin 7-helix transmembrane proteins"/>
    <property type="match status" value="1"/>
</dbReference>
<feature type="transmembrane region" description="Helical" evidence="9">
    <location>
        <begin position="185"/>
        <end position="207"/>
    </location>
</feature>
<evidence type="ECO:0000256" key="5">
    <source>
        <dbReference type="ARBA" id="ARBA00023040"/>
    </source>
</evidence>
<evidence type="ECO:0000313" key="12">
    <source>
        <dbReference type="Proteomes" id="UP000034805"/>
    </source>
</evidence>
<keyword evidence="3 9" id="KW-0812">Transmembrane</keyword>
<dbReference type="PANTHER" id="PTHR22750">
    <property type="entry name" value="G-PROTEIN COUPLED RECEPTOR"/>
    <property type="match status" value="1"/>
</dbReference>
<name>A0A0P7WPT7_SCLFO</name>
<feature type="transmembrane region" description="Helical" evidence="9">
    <location>
        <begin position="41"/>
        <end position="67"/>
    </location>
</feature>
<feature type="domain" description="G-protein coupled receptors family 1 profile" evidence="10">
    <location>
        <begin position="57"/>
        <end position="286"/>
    </location>
</feature>
<keyword evidence="8" id="KW-0807">Transducer</keyword>
<dbReference type="PROSITE" id="PS50262">
    <property type="entry name" value="G_PROTEIN_RECEP_F1_2"/>
    <property type="match status" value="1"/>
</dbReference>
<feature type="transmembrane region" description="Helical" evidence="9">
    <location>
        <begin position="79"/>
        <end position="97"/>
    </location>
</feature>
<evidence type="ECO:0000256" key="1">
    <source>
        <dbReference type="ARBA" id="ARBA00004651"/>
    </source>
</evidence>
<dbReference type="InterPro" id="IPR000276">
    <property type="entry name" value="GPCR_Rhodpsn"/>
</dbReference>
<comment type="caution">
    <text evidence="11">The sequence shown here is derived from an EMBL/GenBank/DDBJ whole genome shotgun (WGS) entry which is preliminary data.</text>
</comment>
<keyword evidence="5" id="KW-0297">G-protein coupled receptor</keyword>
<proteinExistence type="predicted"/>
<feature type="transmembrane region" description="Helical" evidence="9">
    <location>
        <begin position="112"/>
        <end position="132"/>
    </location>
</feature>
<evidence type="ECO:0000256" key="8">
    <source>
        <dbReference type="ARBA" id="ARBA00023224"/>
    </source>
</evidence>
<dbReference type="SUPFAM" id="SSF81321">
    <property type="entry name" value="Family A G protein-coupled receptor-like"/>
    <property type="match status" value="1"/>
</dbReference>
<dbReference type="InterPro" id="IPR017452">
    <property type="entry name" value="GPCR_Rhodpsn_7TM"/>
</dbReference>
<feature type="transmembrane region" description="Helical" evidence="9">
    <location>
        <begin position="153"/>
        <end position="173"/>
    </location>
</feature>
<organism evidence="11 12">
    <name type="scientific">Scleropages formosus</name>
    <name type="common">Asian bonytongue</name>
    <name type="synonym">Osteoglossum formosum</name>
    <dbReference type="NCBI Taxonomy" id="113540"/>
    <lineage>
        <taxon>Eukaryota</taxon>
        <taxon>Metazoa</taxon>
        <taxon>Chordata</taxon>
        <taxon>Craniata</taxon>
        <taxon>Vertebrata</taxon>
        <taxon>Euteleostomi</taxon>
        <taxon>Actinopterygii</taxon>
        <taxon>Neopterygii</taxon>
        <taxon>Teleostei</taxon>
        <taxon>Osteoglossocephala</taxon>
        <taxon>Osteoglossomorpha</taxon>
        <taxon>Osteoglossiformes</taxon>
        <taxon>Osteoglossidae</taxon>
        <taxon>Scleropages</taxon>
    </lineage>
</organism>
<keyword evidence="6 9" id="KW-0472">Membrane</keyword>
<dbReference type="AlphaFoldDB" id="A0A0P7WPT7"/>
<dbReference type="EMBL" id="JARO02007904">
    <property type="protein sequence ID" value="KPP63428.1"/>
    <property type="molecule type" value="Genomic_DNA"/>
</dbReference>
<dbReference type="GO" id="GO:0004930">
    <property type="term" value="F:G protein-coupled receptor activity"/>
    <property type="evidence" value="ECO:0007669"/>
    <property type="project" value="UniProtKB-KW"/>
</dbReference>
<evidence type="ECO:0000256" key="3">
    <source>
        <dbReference type="ARBA" id="ARBA00022692"/>
    </source>
</evidence>
<comment type="subcellular location">
    <subcellularLocation>
        <location evidence="1">Cell membrane</location>
        <topology evidence="1">Multi-pass membrane protein</topology>
    </subcellularLocation>
</comment>
<sequence>MSAFHHGITIIINDSAAAPAAAATPGRGLSALVPLDSFGNVLLFLFSVTLASAIVFFNVSVLLSILLNRSLRAQNRCMYMLSTCCSDTCTGVSYYYVGALDVRDVYDSATRTYYVAPTFLGISYMAVLAAQADRYHAVAAPFTYARRMTRTRTLLIIAAYWLYAFLIVALNNLVTVGVAKKVSSIGAFVSNIFSVLIMIGLNVRLFLIAKFQLEREPPSRERERKRASVHLVVVVSAFFLGTWLPFLLHVIACNFAGSPCYVFRNEGTDPLRVLPRVNALLTPLLYVRGCAALRATLLAKVWRPGCCCGGRR</sequence>